<dbReference type="InterPro" id="IPR022673">
    <property type="entry name" value="Hexokinase_C"/>
</dbReference>
<evidence type="ECO:0000256" key="6">
    <source>
        <dbReference type="ARBA" id="ARBA00022777"/>
    </source>
</evidence>
<keyword evidence="5 9" id="KW-0547">Nucleotide-binding</keyword>
<keyword evidence="7 9" id="KW-0067">ATP-binding</keyword>
<dbReference type="EC" id="2.7.1.-" evidence="9"/>
<keyword evidence="6 9" id="KW-0418">Kinase</keyword>
<feature type="transmembrane region" description="Helical" evidence="10">
    <location>
        <begin position="6"/>
        <end position="24"/>
    </location>
</feature>
<keyword evidence="10" id="KW-0812">Transmembrane</keyword>
<dbReference type="GO" id="GO:0005524">
    <property type="term" value="F:ATP binding"/>
    <property type="evidence" value="ECO:0007669"/>
    <property type="project" value="UniProtKB-UniRule"/>
</dbReference>
<dbReference type="Proteomes" id="UP001634393">
    <property type="component" value="Unassembled WGS sequence"/>
</dbReference>
<dbReference type="Gene3D" id="3.40.367.20">
    <property type="match status" value="1"/>
</dbReference>
<sequence length="490" mass="53854">MRKEVAVAVVVTTAATVLGAAVLVRQWKRRSERRWRHGQRILRKFARDSATPVAKLWHIANQLASDMQEGLMSSGDHSNLSMLVSYHAPLPTGEEGGIYYGINLRGTNFLIIRARLDGKNEPITEIRRKEVPIPSQIMVNPDSTKELFDFIAIELAKYISVHGETEIARDKKLGFTVSIPVVQAPLSSGVAVKWNSLFVDDTVGKELAKEINQALEKHGVEMQVYAVVNDTIGDLAGGRYYSKESVAAVTLGMGTDVAYLESPQQISKPLSESPKSGETVVNLQWANFNSSLLPLTEFDVSLDAQSTNPGGRIFEKFIGGMYLGEIVRRVLLKMAQEAALFGDCVPPKLKTPYLLRSPDMAAMHQDTSEDYEVVDEKLKDIFEISNTTPMVREIVAEVCDVVAERGARLVGAGIVGLVKKLGRISNKKSVITIEGGLYEHYRVFRNYLHSSVWEMLGSELSDNVVIEHSHGGSGAGSIFLAASQTQNAHS</sequence>
<dbReference type="EMBL" id="JBJXBP010000008">
    <property type="protein sequence ID" value="KAL3813727.1"/>
    <property type="molecule type" value="Genomic_DNA"/>
</dbReference>
<evidence type="ECO:0000256" key="1">
    <source>
        <dbReference type="ARBA" id="ARBA00004921"/>
    </source>
</evidence>
<dbReference type="InterPro" id="IPR022672">
    <property type="entry name" value="Hexokinase_N"/>
</dbReference>
<dbReference type="PANTHER" id="PTHR19443:SF18">
    <property type="entry name" value="HEXOKINASE-LIKE 2 PROTEIN-RELATED"/>
    <property type="match status" value="1"/>
</dbReference>
<dbReference type="Gene3D" id="3.30.420.40">
    <property type="match status" value="1"/>
</dbReference>
<feature type="domain" description="Hexokinase C-terminal" evidence="12">
    <location>
        <begin position="247"/>
        <end position="482"/>
    </location>
</feature>
<comment type="similarity">
    <text evidence="3 9">Belongs to the hexokinase family.</text>
</comment>
<evidence type="ECO:0000256" key="10">
    <source>
        <dbReference type="SAM" id="Phobius"/>
    </source>
</evidence>
<keyword evidence="10" id="KW-0472">Membrane</keyword>
<dbReference type="Pfam" id="PF00349">
    <property type="entry name" value="Hexokinase_1"/>
    <property type="match status" value="1"/>
</dbReference>
<organism evidence="13 14">
    <name type="scientific">Penstemon smallii</name>
    <dbReference type="NCBI Taxonomy" id="265156"/>
    <lineage>
        <taxon>Eukaryota</taxon>
        <taxon>Viridiplantae</taxon>
        <taxon>Streptophyta</taxon>
        <taxon>Embryophyta</taxon>
        <taxon>Tracheophyta</taxon>
        <taxon>Spermatophyta</taxon>
        <taxon>Magnoliopsida</taxon>
        <taxon>eudicotyledons</taxon>
        <taxon>Gunneridae</taxon>
        <taxon>Pentapetalae</taxon>
        <taxon>asterids</taxon>
        <taxon>lamiids</taxon>
        <taxon>Lamiales</taxon>
        <taxon>Plantaginaceae</taxon>
        <taxon>Cheloneae</taxon>
        <taxon>Penstemon</taxon>
    </lineage>
</organism>
<evidence type="ECO:0000256" key="2">
    <source>
        <dbReference type="ARBA" id="ARBA00005028"/>
    </source>
</evidence>
<reference evidence="13 14" key="1">
    <citation type="submission" date="2024-12" db="EMBL/GenBank/DDBJ databases">
        <title>The unique morphological basis and parallel evolutionary history of personate flowers in Penstemon.</title>
        <authorList>
            <person name="Depatie T.H."/>
            <person name="Wessinger C.A."/>
        </authorList>
    </citation>
    <scope>NUCLEOTIDE SEQUENCE [LARGE SCALE GENOMIC DNA]</scope>
    <source>
        <strain evidence="13">WTNN_2</strain>
        <tissue evidence="13">Leaf</tissue>
    </source>
</reference>
<evidence type="ECO:0000256" key="8">
    <source>
        <dbReference type="ARBA" id="ARBA00023152"/>
    </source>
</evidence>
<dbReference type="AlphaFoldDB" id="A0ABD3RNJ0"/>
<keyword evidence="14" id="KW-1185">Reference proteome</keyword>
<dbReference type="PRINTS" id="PR00475">
    <property type="entry name" value="HEXOKINASE"/>
</dbReference>
<comment type="pathway">
    <text evidence="1">Carbohydrate degradation.</text>
</comment>
<keyword evidence="10" id="KW-1133">Transmembrane helix</keyword>
<protein>
    <recommendedName>
        <fullName evidence="9">Phosphotransferase</fullName>
        <ecNumber evidence="9">2.7.1.-</ecNumber>
    </recommendedName>
</protein>
<evidence type="ECO:0000256" key="5">
    <source>
        <dbReference type="ARBA" id="ARBA00022741"/>
    </source>
</evidence>
<evidence type="ECO:0000313" key="13">
    <source>
        <dbReference type="EMBL" id="KAL3813727.1"/>
    </source>
</evidence>
<evidence type="ECO:0000256" key="4">
    <source>
        <dbReference type="ARBA" id="ARBA00022679"/>
    </source>
</evidence>
<keyword evidence="8 9" id="KW-0324">Glycolysis</keyword>
<comment type="caution">
    <text evidence="13">The sequence shown here is derived from an EMBL/GenBank/DDBJ whole genome shotgun (WGS) entry which is preliminary data.</text>
</comment>
<dbReference type="InterPro" id="IPR043129">
    <property type="entry name" value="ATPase_NBD"/>
</dbReference>
<dbReference type="Pfam" id="PF03727">
    <property type="entry name" value="Hexokinase_2"/>
    <property type="match status" value="1"/>
</dbReference>
<dbReference type="SUPFAM" id="SSF53067">
    <property type="entry name" value="Actin-like ATPase domain"/>
    <property type="match status" value="2"/>
</dbReference>
<evidence type="ECO:0000256" key="7">
    <source>
        <dbReference type="ARBA" id="ARBA00022840"/>
    </source>
</evidence>
<dbReference type="GO" id="GO:0004396">
    <property type="term" value="F:hexokinase activity"/>
    <property type="evidence" value="ECO:0007669"/>
    <property type="project" value="UniProtKB-UniRule"/>
</dbReference>
<dbReference type="PROSITE" id="PS51748">
    <property type="entry name" value="HEXOKINASE_2"/>
    <property type="match status" value="1"/>
</dbReference>
<accession>A0ABD3RNJ0</accession>
<proteinExistence type="inferred from homology"/>
<evidence type="ECO:0000259" key="12">
    <source>
        <dbReference type="Pfam" id="PF03727"/>
    </source>
</evidence>
<feature type="domain" description="Hexokinase N-terminal" evidence="11">
    <location>
        <begin position="42"/>
        <end position="240"/>
    </location>
</feature>
<dbReference type="PANTHER" id="PTHR19443">
    <property type="entry name" value="HEXOKINASE"/>
    <property type="match status" value="1"/>
</dbReference>
<evidence type="ECO:0000256" key="9">
    <source>
        <dbReference type="RuleBase" id="RU362007"/>
    </source>
</evidence>
<evidence type="ECO:0000259" key="11">
    <source>
        <dbReference type="Pfam" id="PF00349"/>
    </source>
</evidence>
<dbReference type="GO" id="GO:0006096">
    <property type="term" value="P:glycolytic process"/>
    <property type="evidence" value="ECO:0007669"/>
    <property type="project" value="UniProtKB-KW"/>
</dbReference>
<comment type="pathway">
    <text evidence="2">Carbohydrate metabolism; hexose metabolism.</text>
</comment>
<dbReference type="InterPro" id="IPR001312">
    <property type="entry name" value="Hexokinase"/>
</dbReference>
<evidence type="ECO:0000256" key="3">
    <source>
        <dbReference type="ARBA" id="ARBA00009225"/>
    </source>
</evidence>
<evidence type="ECO:0000313" key="14">
    <source>
        <dbReference type="Proteomes" id="UP001634393"/>
    </source>
</evidence>
<gene>
    <name evidence="13" type="ORF">ACJIZ3_014995</name>
</gene>
<name>A0ABD3RNJ0_9LAMI</name>
<keyword evidence="4 9" id="KW-0808">Transferase</keyword>